<sequence length="453" mass="49706">MNLGPASHDRERTVTVRAGHATGERVRLSVYDLLPGTFATQRTFYYRDTLDTDALHASLRATLAHYPLLTGRLERDADGGLSVVCNDAGALLTVCRSDRPMPPYGPGHPVRGDLRRYVHQVNPFRVVGHDTPLFTAKVTHMRGGGSVLGVSVNHVVADGTACVEFLLHWSRVHRGLDHRPAPYARTPFDGLVAEAPSPARHDDPQYAVVTRRRKFGFLWRVNTGAPRLRTLTTRFTAQEVRSLKEVAAAQLAGGGPRISTGDALAAQVWRVLGALRGRPDDSTERLGVVISLRAALREHLPDGYWGNAASNTTARLSARALREGPLGETAAAVRAAVNRVTAAHVRDEMAFLEAQRRAGRLRRVLSRMSLDAFEDTVSLNNVARLPVYSVEFGTGRPFWFEYPAIPIPWTVLVTPTPDDEHGRDVHLSLPRDAAAALESPEWAKRLHDTGQTA</sequence>
<dbReference type="InterPro" id="IPR023213">
    <property type="entry name" value="CAT-like_dom_sf"/>
</dbReference>
<dbReference type="SUPFAM" id="SSF52777">
    <property type="entry name" value="CoA-dependent acyltransferases"/>
    <property type="match status" value="1"/>
</dbReference>
<evidence type="ECO:0008006" key="4">
    <source>
        <dbReference type="Google" id="ProtNLM"/>
    </source>
</evidence>
<dbReference type="Pfam" id="PF02458">
    <property type="entry name" value="Transferase"/>
    <property type="match status" value="1"/>
</dbReference>
<name>A0A918S145_9ACTN</name>
<evidence type="ECO:0000256" key="1">
    <source>
        <dbReference type="ARBA" id="ARBA00022679"/>
    </source>
</evidence>
<accession>A0A918S145</accession>
<reference evidence="2" key="2">
    <citation type="submission" date="2020-09" db="EMBL/GenBank/DDBJ databases">
        <authorList>
            <person name="Sun Q."/>
            <person name="Ohkuma M."/>
        </authorList>
    </citation>
    <scope>NUCLEOTIDE SEQUENCE</scope>
    <source>
        <strain evidence="2">JCM 5016</strain>
    </source>
</reference>
<evidence type="ECO:0000313" key="3">
    <source>
        <dbReference type="Proteomes" id="UP000623010"/>
    </source>
</evidence>
<dbReference type="PANTHER" id="PTHR31642:SF310">
    <property type="entry name" value="FATTY ALCOHOL:CAFFEOYL-COA ACYLTRANSFERASE"/>
    <property type="match status" value="1"/>
</dbReference>
<dbReference type="Gene3D" id="3.30.559.10">
    <property type="entry name" value="Chloramphenicol acetyltransferase-like domain"/>
    <property type="match status" value="2"/>
</dbReference>
<comment type="caution">
    <text evidence="2">The sequence shown here is derived from an EMBL/GenBank/DDBJ whole genome shotgun (WGS) entry which is preliminary data.</text>
</comment>
<dbReference type="GO" id="GO:0016747">
    <property type="term" value="F:acyltransferase activity, transferring groups other than amino-acyl groups"/>
    <property type="evidence" value="ECO:0007669"/>
    <property type="project" value="TreeGrafter"/>
</dbReference>
<reference evidence="2" key="1">
    <citation type="journal article" date="2014" name="Int. J. Syst. Evol. Microbiol.">
        <title>Complete genome sequence of Corynebacterium casei LMG S-19264T (=DSM 44701T), isolated from a smear-ripened cheese.</title>
        <authorList>
            <consortium name="US DOE Joint Genome Institute (JGI-PGF)"/>
            <person name="Walter F."/>
            <person name="Albersmeier A."/>
            <person name="Kalinowski J."/>
            <person name="Ruckert C."/>
        </authorList>
    </citation>
    <scope>NUCLEOTIDE SEQUENCE</scope>
    <source>
        <strain evidence="2">JCM 5016</strain>
    </source>
</reference>
<dbReference type="EMBL" id="BMWH01000044">
    <property type="protein sequence ID" value="GHA16512.1"/>
    <property type="molecule type" value="Genomic_DNA"/>
</dbReference>
<dbReference type="AlphaFoldDB" id="A0A918S145"/>
<dbReference type="RefSeq" id="WP_190060990.1">
    <property type="nucleotide sequence ID" value="NZ_BMWH01000044.1"/>
</dbReference>
<dbReference type="Proteomes" id="UP000623010">
    <property type="component" value="Unassembled WGS sequence"/>
</dbReference>
<organism evidence="2 3">
    <name type="scientific">Streptomyces echinoruber</name>
    <dbReference type="NCBI Taxonomy" id="68898"/>
    <lineage>
        <taxon>Bacteria</taxon>
        <taxon>Bacillati</taxon>
        <taxon>Actinomycetota</taxon>
        <taxon>Actinomycetes</taxon>
        <taxon>Kitasatosporales</taxon>
        <taxon>Streptomycetaceae</taxon>
        <taxon>Streptomyces</taxon>
    </lineage>
</organism>
<proteinExistence type="predicted"/>
<keyword evidence="1" id="KW-0808">Transferase</keyword>
<dbReference type="InterPro" id="IPR050317">
    <property type="entry name" value="Plant_Fungal_Acyltransferase"/>
</dbReference>
<keyword evidence="3" id="KW-1185">Reference proteome</keyword>
<dbReference type="PANTHER" id="PTHR31642">
    <property type="entry name" value="TRICHOTHECENE 3-O-ACETYLTRANSFERASE"/>
    <property type="match status" value="1"/>
</dbReference>
<gene>
    <name evidence="2" type="ORF">GCM10010389_63760</name>
</gene>
<evidence type="ECO:0000313" key="2">
    <source>
        <dbReference type="EMBL" id="GHA16512.1"/>
    </source>
</evidence>
<protein>
    <recommendedName>
        <fullName evidence="4">Transferase</fullName>
    </recommendedName>
</protein>